<reference evidence="3" key="3">
    <citation type="journal article" date="2019" name="Int. J. Syst. Evol. Microbiol.">
        <title>The Global Catalogue of Microorganisms (GCM) 10K type strain sequencing project: providing services to taxonomists for standard genome sequencing and annotation.</title>
        <authorList>
            <consortium name="The Broad Institute Genomics Platform"/>
            <consortium name="The Broad Institute Genome Sequencing Center for Infectious Disease"/>
            <person name="Wu L."/>
            <person name="Ma J."/>
        </authorList>
    </citation>
    <scope>NUCLEOTIDE SEQUENCE [LARGE SCALE GENOMIC DNA]</scope>
    <source>
        <strain evidence="3">CGMCC 1.8884</strain>
    </source>
</reference>
<reference evidence="2" key="1">
    <citation type="journal article" date="2014" name="Int. J. Syst. Evol. Microbiol.">
        <title>Complete genome of a new Firmicutes species belonging to the dominant human colonic microbiota ('Ruminococcus bicirculans') reveals two chromosomes and a selective capacity to utilize plant glucans.</title>
        <authorList>
            <consortium name="NISC Comparative Sequencing Program"/>
            <person name="Wegmann U."/>
            <person name="Louis P."/>
            <person name="Goesmann A."/>
            <person name="Henrissat B."/>
            <person name="Duncan S.H."/>
            <person name="Flint H.J."/>
        </authorList>
    </citation>
    <scope>NUCLEOTIDE SEQUENCE</scope>
    <source>
        <strain evidence="2">CGMCC 1.8884</strain>
    </source>
</reference>
<sequence length="182" mass="19840">MGRMPNLFFEALSALGGGLPSILARMTASQTELRRIMAALQERGLTVEAVEDGALIHDGDARVALFAEPDHRGGVLVRLHLDLDLYVEEDSLPDILMGMNLLNQGLDYGALILDPLDQDDTDQNGNGEDAPLTFAVLGRSVLWLSDLGPAELERLREHLRRFEQEVTETVERTLHGGGGISA</sequence>
<dbReference type="AlphaFoldDB" id="A0AAV4K4K1"/>
<evidence type="ECO:0000313" key="3">
    <source>
        <dbReference type="Proteomes" id="UP000630135"/>
    </source>
</evidence>
<organism evidence="1 4">
    <name type="scientific">Deinococcus wulumuqiensis</name>
    <dbReference type="NCBI Taxonomy" id="980427"/>
    <lineage>
        <taxon>Bacteria</taxon>
        <taxon>Thermotogati</taxon>
        <taxon>Deinococcota</taxon>
        <taxon>Deinococci</taxon>
        <taxon>Deinococcales</taxon>
        <taxon>Deinococcaceae</taxon>
        <taxon>Deinococcus</taxon>
    </lineage>
</organism>
<proteinExistence type="predicted"/>
<reference evidence="1" key="4">
    <citation type="submission" date="2023-08" db="EMBL/GenBank/DDBJ databases">
        <authorList>
            <person name="Sun Q."/>
            <person name="Zhou Y."/>
        </authorList>
    </citation>
    <scope>NUCLEOTIDE SEQUENCE</scope>
    <source>
        <strain evidence="2">CGMCC 1.8884</strain>
        <strain evidence="1">CGMCC 1.8885</strain>
    </source>
</reference>
<gene>
    <name evidence="2" type="ORF">GCM10008021_08850</name>
    <name evidence="1" type="ORF">GCM10010914_08320</name>
</gene>
<dbReference type="Proteomes" id="UP000652720">
    <property type="component" value="Unassembled WGS sequence"/>
</dbReference>
<dbReference type="EMBL" id="BMMA01000005">
    <property type="protein sequence ID" value="GGI76426.1"/>
    <property type="molecule type" value="Genomic_DNA"/>
</dbReference>
<reference evidence="1" key="2">
    <citation type="journal article" date="2014" name="Int. J. Syst. Evol. Microbiol.">
        <title>Complete genome sequence of Corynebacterium casei LMG S-19264T (=DSM 44701T), isolated from a smear-ripened cheese.</title>
        <authorList>
            <consortium name="US DOE Joint Genome Institute (JGI-PGF)"/>
            <person name="Walter F."/>
            <person name="Albersmeier A."/>
            <person name="Kalinowski J."/>
            <person name="Ruckert C."/>
        </authorList>
    </citation>
    <scope>NUCLEOTIDE SEQUENCE</scope>
    <source>
        <strain evidence="1">CGMCC 1.8885</strain>
    </source>
</reference>
<accession>A0AAV4K4K1</accession>
<evidence type="ECO:0000313" key="1">
    <source>
        <dbReference type="EMBL" id="GGI76426.1"/>
    </source>
</evidence>
<dbReference type="EMBL" id="BMLZ01000008">
    <property type="protein sequence ID" value="GGP29234.1"/>
    <property type="molecule type" value="Genomic_DNA"/>
</dbReference>
<evidence type="ECO:0008006" key="5">
    <source>
        <dbReference type="Google" id="ProtNLM"/>
    </source>
</evidence>
<evidence type="ECO:0000313" key="2">
    <source>
        <dbReference type="EMBL" id="GGP29234.1"/>
    </source>
</evidence>
<evidence type="ECO:0000313" key="4">
    <source>
        <dbReference type="Proteomes" id="UP000652720"/>
    </source>
</evidence>
<keyword evidence="3" id="KW-1185">Reference proteome</keyword>
<protein>
    <recommendedName>
        <fullName evidence="5">YbjN domain-containing protein</fullName>
    </recommendedName>
</protein>
<dbReference type="Proteomes" id="UP000630135">
    <property type="component" value="Unassembled WGS sequence"/>
</dbReference>
<name>A0AAV4K4K1_9DEIO</name>
<comment type="caution">
    <text evidence="1">The sequence shown here is derived from an EMBL/GenBank/DDBJ whole genome shotgun (WGS) entry which is preliminary data.</text>
</comment>